<comment type="caution">
    <text evidence="2">The sequence shown here is derived from an EMBL/GenBank/DDBJ whole genome shotgun (WGS) entry which is preliminary data.</text>
</comment>
<proteinExistence type="predicted"/>
<dbReference type="EMBL" id="LAZR01061527">
    <property type="protein sequence ID" value="KKK63410.1"/>
    <property type="molecule type" value="Genomic_DNA"/>
</dbReference>
<sequence>RRDGDGGDAAHYEYKADGMAEKGHMALSHPVPSSETRNR</sequence>
<evidence type="ECO:0000313" key="2">
    <source>
        <dbReference type="EMBL" id="KKK63410.1"/>
    </source>
</evidence>
<feature type="non-terminal residue" evidence="2">
    <location>
        <position position="1"/>
    </location>
</feature>
<reference evidence="2" key="1">
    <citation type="journal article" date="2015" name="Nature">
        <title>Complex archaea that bridge the gap between prokaryotes and eukaryotes.</title>
        <authorList>
            <person name="Spang A."/>
            <person name="Saw J.H."/>
            <person name="Jorgensen S.L."/>
            <person name="Zaremba-Niedzwiedzka K."/>
            <person name="Martijn J."/>
            <person name="Lind A.E."/>
            <person name="van Eijk R."/>
            <person name="Schleper C."/>
            <person name="Guy L."/>
            <person name="Ettema T.J."/>
        </authorList>
    </citation>
    <scope>NUCLEOTIDE SEQUENCE</scope>
</reference>
<dbReference type="AlphaFoldDB" id="A0A0F8XQJ0"/>
<evidence type="ECO:0000256" key="1">
    <source>
        <dbReference type="SAM" id="MobiDB-lite"/>
    </source>
</evidence>
<feature type="region of interest" description="Disordered" evidence="1">
    <location>
        <begin position="1"/>
        <end position="39"/>
    </location>
</feature>
<name>A0A0F8XQJ0_9ZZZZ</name>
<feature type="compositionally biased region" description="Basic and acidic residues" evidence="1">
    <location>
        <begin position="1"/>
        <end position="24"/>
    </location>
</feature>
<organism evidence="2">
    <name type="scientific">marine sediment metagenome</name>
    <dbReference type="NCBI Taxonomy" id="412755"/>
    <lineage>
        <taxon>unclassified sequences</taxon>
        <taxon>metagenomes</taxon>
        <taxon>ecological metagenomes</taxon>
    </lineage>
</organism>
<accession>A0A0F8XQJ0</accession>
<protein>
    <submittedName>
        <fullName evidence="2">Uncharacterized protein</fullName>
    </submittedName>
</protein>
<gene>
    <name evidence="2" type="ORF">LCGC14_2994530</name>
</gene>